<dbReference type="Proteomes" id="UP000252100">
    <property type="component" value="Chromosome"/>
</dbReference>
<name>A0A345BXC0_9BACI</name>
<sequence>MKIKKRETSAIIEALNGGLVPRRGIQHIMVGRTKEAKQVMTELEQVKEGSSIVKFFIGDFGSGKSFIQALTKQYAHTLNFVVTTADFAPGKRLYGNDGQSQALYTELMKNLATPTSPEGGALSVVIDMWITSVQQYVQDEKGYSGIDPANMNFSREVENEITKRISSMDELPGAYDFSRVLSKYYQGFVTGDSDLQRKALRWMRGEYGTKMEANREIGVRDIINDQNYYSYLKVLTSFMREVGYAGLVVNFDEAINLYKINHSQAREKNYETILSMFNDCLQGTFEGLYLTFAGTQEFLQDERKGLYSYGALKRRLITNPYETAEYRDLSQPVITLAPLKHEEIFVLLQTITTIHAKFHNYEEKVSDEDIKVFIQNIYSMPGAEEYTKVGHVARQFISGLNILEQNPEAPVSAVFDQESLENNESKDALMSRFSST</sequence>
<evidence type="ECO:0000313" key="2">
    <source>
        <dbReference type="Proteomes" id="UP000252100"/>
    </source>
</evidence>
<protein>
    <submittedName>
        <fullName evidence="1">Biotin carboxylase</fullName>
    </submittedName>
</protein>
<keyword evidence="2" id="KW-1185">Reference proteome</keyword>
<dbReference type="InterPro" id="IPR021228">
    <property type="entry name" value="BrxD"/>
</dbReference>
<dbReference type="AlphaFoldDB" id="A0A345BXC0"/>
<evidence type="ECO:0000313" key="1">
    <source>
        <dbReference type="EMBL" id="AXF55601.1"/>
    </source>
</evidence>
<gene>
    <name evidence="1" type="ORF">DT065_05910</name>
</gene>
<dbReference type="OrthoDB" id="9772976at2"/>
<proteinExistence type="predicted"/>
<accession>A0A345BXC0</accession>
<dbReference type="KEGG" id="rue:DT065_05910"/>
<dbReference type="RefSeq" id="WP_114371652.1">
    <property type="nucleotide sequence ID" value="NZ_CP031092.1"/>
</dbReference>
<organism evidence="1 2">
    <name type="scientific">Salicibibacter kimchii</name>
    <dbReference type="NCBI Taxonomy" id="2099786"/>
    <lineage>
        <taxon>Bacteria</taxon>
        <taxon>Bacillati</taxon>
        <taxon>Bacillota</taxon>
        <taxon>Bacilli</taxon>
        <taxon>Bacillales</taxon>
        <taxon>Bacillaceae</taxon>
        <taxon>Salicibibacter</taxon>
    </lineage>
</organism>
<dbReference type="Pfam" id="PF10923">
    <property type="entry name" value="BrxC_BrxD"/>
    <property type="match status" value="1"/>
</dbReference>
<dbReference type="EMBL" id="CP031092">
    <property type="protein sequence ID" value="AXF55601.1"/>
    <property type="molecule type" value="Genomic_DNA"/>
</dbReference>
<reference evidence="1 2" key="1">
    <citation type="journal article" date="2018" name="J. Microbiol.">
        <title>Salicibibacter kimchii gen. nov., sp. nov., a moderately halophilic and alkalitolerant bacterium in the family Bacillaceae, isolated from kimchi.</title>
        <authorList>
            <person name="Jang J.Y."/>
            <person name="Oh Y.J."/>
            <person name="Lim S.K."/>
            <person name="Park H.K."/>
            <person name="Lee C."/>
            <person name="Kim J.Y."/>
            <person name="Lee M.A."/>
            <person name="Choi H.J."/>
        </authorList>
    </citation>
    <scope>NUCLEOTIDE SEQUENCE [LARGE SCALE GENOMIC DNA]</scope>
    <source>
        <strain evidence="1 2">NKC1-1</strain>
    </source>
</reference>